<protein>
    <submittedName>
        <fullName evidence="2">Uncharacterized protein</fullName>
    </submittedName>
</protein>
<dbReference type="PANTHER" id="PTHR21479:SF30">
    <property type="entry name" value="TRANSTHYRETIN-LIKE FAMILY PROTEIN"/>
    <property type="match status" value="1"/>
</dbReference>
<dbReference type="EMBL" id="CANHGI010000002">
    <property type="protein sequence ID" value="CAI5442675.1"/>
    <property type="molecule type" value="Genomic_DNA"/>
</dbReference>
<evidence type="ECO:0000313" key="3">
    <source>
        <dbReference type="Proteomes" id="UP001152747"/>
    </source>
</evidence>
<feature type="chain" id="PRO_5040501707" evidence="1">
    <location>
        <begin position="17"/>
        <end position="143"/>
    </location>
</feature>
<dbReference type="AlphaFoldDB" id="A0A9P1MZR7"/>
<dbReference type="Proteomes" id="UP001152747">
    <property type="component" value="Unassembled WGS sequence"/>
</dbReference>
<sequence>MFLLISLLLLISNVESRTDKFTFNLKITCRHTQRPTFWYQLELLENDTLSPRDAVQRILSETIPTGTKQIKVFGYQDGDEYLSDGYRLSAVFKHDCTYNGNQVEVNYTFKKLCKIEHDCQIDFVADLTDQYGYIETNARIQSF</sequence>
<reference evidence="2" key="1">
    <citation type="submission" date="2022-11" db="EMBL/GenBank/DDBJ databases">
        <authorList>
            <person name="Kikuchi T."/>
        </authorList>
    </citation>
    <scope>NUCLEOTIDE SEQUENCE</scope>
    <source>
        <strain evidence="2">PS1010</strain>
    </source>
</reference>
<comment type="caution">
    <text evidence="2">The sequence shown here is derived from an EMBL/GenBank/DDBJ whole genome shotgun (WGS) entry which is preliminary data.</text>
</comment>
<keyword evidence="3" id="KW-1185">Reference proteome</keyword>
<feature type="signal peptide" evidence="1">
    <location>
        <begin position="1"/>
        <end position="16"/>
    </location>
</feature>
<organism evidence="2 3">
    <name type="scientific">Caenorhabditis angaria</name>
    <dbReference type="NCBI Taxonomy" id="860376"/>
    <lineage>
        <taxon>Eukaryota</taxon>
        <taxon>Metazoa</taxon>
        <taxon>Ecdysozoa</taxon>
        <taxon>Nematoda</taxon>
        <taxon>Chromadorea</taxon>
        <taxon>Rhabditida</taxon>
        <taxon>Rhabditina</taxon>
        <taxon>Rhabditomorpha</taxon>
        <taxon>Rhabditoidea</taxon>
        <taxon>Rhabditidae</taxon>
        <taxon>Peloderinae</taxon>
        <taxon>Caenorhabditis</taxon>
    </lineage>
</organism>
<dbReference type="PANTHER" id="PTHR21479">
    <property type="match status" value="1"/>
</dbReference>
<dbReference type="Pfam" id="PF05912">
    <property type="entry name" value="DUF870"/>
    <property type="match status" value="1"/>
</dbReference>
<gene>
    <name evidence="2" type="ORF">CAMP_LOCUS5312</name>
</gene>
<evidence type="ECO:0000313" key="2">
    <source>
        <dbReference type="EMBL" id="CAI5442675.1"/>
    </source>
</evidence>
<accession>A0A9P1MZR7</accession>
<dbReference type="InterPro" id="IPR008588">
    <property type="entry name" value="DUF870_CAE_spp"/>
</dbReference>
<proteinExistence type="predicted"/>
<keyword evidence="1" id="KW-0732">Signal</keyword>
<name>A0A9P1MZR7_9PELO</name>
<evidence type="ECO:0000256" key="1">
    <source>
        <dbReference type="SAM" id="SignalP"/>
    </source>
</evidence>